<comment type="caution">
    <text evidence="1">The sequence shown here is derived from an EMBL/GenBank/DDBJ whole genome shotgun (WGS) entry which is preliminary data.</text>
</comment>
<dbReference type="Pfam" id="PF14736">
    <property type="entry name" value="N_Asn_amidohyd"/>
    <property type="match status" value="1"/>
</dbReference>
<evidence type="ECO:0000313" key="2">
    <source>
        <dbReference type="Proteomes" id="UP001632037"/>
    </source>
</evidence>
<dbReference type="AlphaFoldDB" id="A0ABD3FP54"/>
<reference evidence="1 2" key="1">
    <citation type="submission" date="2024-09" db="EMBL/GenBank/DDBJ databases">
        <title>Genome sequencing and assembly of Phytophthora oleae, isolate VK10A, causative agent of rot of olive drupes.</title>
        <authorList>
            <person name="Conti Taguali S."/>
            <person name="Riolo M."/>
            <person name="La Spada F."/>
            <person name="Cacciola S.O."/>
            <person name="Dionisio G."/>
        </authorList>
    </citation>
    <scope>NUCLEOTIDE SEQUENCE [LARGE SCALE GENOMIC DNA]</scope>
    <source>
        <strain evidence="1 2">VK10A</strain>
    </source>
</reference>
<keyword evidence="2" id="KW-1185">Reference proteome</keyword>
<name>A0ABD3FP54_9STRA</name>
<sequence length="303" mass="33468">MVLLGYEDLADAATAMEALGTNQALAGRRQLLLDDSVMVVTAESGLKSIHVLAEEMAFVGPTAHGVDLVASDDATTCSVVLLISRDSVGVAHLDSAKQMTFFLQKWESVVSSETTRVAIAGGYDDEREIARPISMDILQTLMDSENAYELQQFITGRWNTTQTDTGVMMPRTRGIGYFPAEDTFRRVEFESNARLPLVPLRLAGVSLHPLHTLMWCVEKDKPLEVTAGPYRGALLSPEVCLYMLHLEDDELLPRISTSPFAEGPKFLQDMRDMLNFIISCSLRSLGNTVVLTLPSRRQDINTE</sequence>
<organism evidence="1 2">
    <name type="scientific">Phytophthora oleae</name>
    <dbReference type="NCBI Taxonomy" id="2107226"/>
    <lineage>
        <taxon>Eukaryota</taxon>
        <taxon>Sar</taxon>
        <taxon>Stramenopiles</taxon>
        <taxon>Oomycota</taxon>
        <taxon>Peronosporomycetes</taxon>
        <taxon>Peronosporales</taxon>
        <taxon>Peronosporaceae</taxon>
        <taxon>Phytophthora</taxon>
    </lineage>
</organism>
<gene>
    <name evidence="1" type="primary">NTAN1</name>
    <name evidence="1" type="ORF">V7S43_006949</name>
</gene>
<keyword evidence="1" id="KW-0378">Hydrolase</keyword>
<dbReference type="PANTHER" id="PTHR12498:SF0">
    <property type="entry name" value="PROTEIN N-TERMINAL ASPARAGINE AMIDOHYDROLASE"/>
    <property type="match status" value="1"/>
</dbReference>
<proteinExistence type="predicted"/>
<dbReference type="InterPro" id="IPR026750">
    <property type="entry name" value="NTAN1"/>
</dbReference>
<accession>A0ABD3FP54</accession>
<dbReference type="Proteomes" id="UP001632037">
    <property type="component" value="Unassembled WGS sequence"/>
</dbReference>
<protein>
    <submittedName>
        <fullName evidence="1">N-terminal asparagine amidohydrolase activity protein</fullName>
        <ecNumber evidence="1">3.5.1.121</ecNumber>
    </submittedName>
</protein>
<dbReference type="GO" id="GO:0008418">
    <property type="term" value="F:protein-N-terminal asparagine amidohydrolase activity"/>
    <property type="evidence" value="ECO:0007669"/>
    <property type="project" value="UniProtKB-EC"/>
</dbReference>
<dbReference type="EMBL" id="JBIMZQ010000012">
    <property type="protein sequence ID" value="KAL3668084.1"/>
    <property type="molecule type" value="Genomic_DNA"/>
</dbReference>
<dbReference type="EC" id="3.5.1.121" evidence="1"/>
<evidence type="ECO:0000313" key="1">
    <source>
        <dbReference type="EMBL" id="KAL3668084.1"/>
    </source>
</evidence>
<dbReference type="PANTHER" id="PTHR12498">
    <property type="entry name" value="N-TERMINAL ASPARAGINE AMIDOHYDROLASE"/>
    <property type="match status" value="1"/>
</dbReference>